<feature type="transmembrane region" description="Helical" evidence="1">
    <location>
        <begin position="81"/>
        <end position="98"/>
    </location>
</feature>
<dbReference type="InterPro" id="IPR010559">
    <property type="entry name" value="Sig_transdc_His_kin_internal"/>
</dbReference>
<dbReference type="EMBL" id="JAOTIF010000006">
    <property type="protein sequence ID" value="MCU7549467.1"/>
    <property type="molecule type" value="Genomic_DNA"/>
</dbReference>
<dbReference type="Proteomes" id="UP001155483">
    <property type="component" value="Unassembled WGS sequence"/>
</dbReference>
<feature type="domain" description="Signal transduction histidine kinase internal region" evidence="2">
    <location>
        <begin position="163"/>
        <end position="240"/>
    </location>
</feature>
<reference evidence="3" key="1">
    <citation type="submission" date="2022-09" db="EMBL/GenBank/DDBJ databases">
        <authorList>
            <person name="Yuan C."/>
            <person name="Ke Z."/>
        </authorList>
    </citation>
    <scope>NUCLEOTIDE SEQUENCE</scope>
    <source>
        <strain evidence="3">LB-8</strain>
    </source>
</reference>
<dbReference type="GO" id="GO:0000155">
    <property type="term" value="F:phosphorelay sensor kinase activity"/>
    <property type="evidence" value="ECO:0007669"/>
    <property type="project" value="InterPro"/>
</dbReference>
<keyword evidence="3" id="KW-0808">Transferase</keyword>
<dbReference type="PANTHER" id="PTHR34220">
    <property type="entry name" value="SENSOR HISTIDINE KINASE YPDA"/>
    <property type="match status" value="1"/>
</dbReference>
<proteinExistence type="predicted"/>
<protein>
    <submittedName>
        <fullName evidence="3">Histidine kinase</fullName>
    </submittedName>
</protein>
<keyword evidence="3" id="KW-0418">Kinase</keyword>
<name>A0A9X2XVY7_9BACT</name>
<dbReference type="AlphaFoldDB" id="A0A9X2XVY7"/>
<dbReference type="Pfam" id="PF06580">
    <property type="entry name" value="His_kinase"/>
    <property type="match status" value="1"/>
</dbReference>
<keyword evidence="1" id="KW-0472">Membrane</keyword>
<keyword evidence="1" id="KW-0812">Transmembrane</keyword>
<dbReference type="PANTHER" id="PTHR34220:SF7">
    <property type="entry name" value="SENSOR HISTIDINE KINASE YPDA"/>
    <property type="match status" value="1"/>
</dbReference>
<feature type="transmembrane region" description="Helical" evidence="1">
    <location>
        <begin position="12"/>
        <end position="30"/>
    </location>
</feature>
<keyword evidence="4" id="KW-1185">Reference proteome</keyword>
<dbReference type="InterPro" id="IPR050640">
    <property type="entry name" value="Bact_2-comp_sensor_kinase"/>
</dbReference>
<dbReference type="GO" id="GO:0016020">
    <property type="term" value="C:membrane"/>
    <property type="evidence" value="ECO:0007669"/>
    <property type="project" value="InterPro"/>
</dbReference>
<evidence type="ECO:0000313" key="4">
    <source>
        <dbReference type="Proteomes" id="UP001155483"/>
    </source>
</evidence>
<feature type="transmembrane region" description="Helical" evidence="1">
    <location>
        <begin position="42"/>
        <end position="60"/>
    </location>
</feature>
<reference evidence="3" key="2">
    <citation type="submission" date="2023-04" db="EMBL/GenBank/DDBJ databases">
        <title>Paracnuella aquatica gen. nov., sp. nov., a member of the family Chitinophagaceae isolated from a hot spring.</title>
        <authorList>
            <person name="Wang C."/>
        </authorList>
    </citation>
    <scope>NUCLEOTIDE SEQUENCE</scope>
    <source>
        <strain evidence="3">LB-8</strain>
    </source>
</reference>
<organism evidence="3 4">
    <name type="scientific">Paraflavisolibacter caeni</name>
    <dbReference type="NCBI Taxonomy" id="2982496"/>
    <lineage>
        <taxon>Bacteria</taxon>
        <taxon>Pseudomonadati</taxon>
        <taxon>Bacteroidota</taxon>
        <taxon>Chitinophagia</taxon>
        <taxon>Chitinophagales</taxon>
        <taxon>Chitinophagaceae</taxon>
        <taxon>Paraflavisolibacter</taxon>
    </lineage>
</organism>
<keyword evidence="1" id="KW-1133">Transmembrane helix</keyword>
<comment type="caution">
    <text evidence="3">The sequence shown here is derived from an EMBL/GenBank/DDBJ whole genome shotgun (WGS) entry which is preliminary data.</text>
</comment>
<accession>A0A9X2XVY7</accession>
<dbReference type="RefSeq" id="WP_279296911.1">
    <property type="nucleotide sequence ID" value="NZ_JAOTIF010000006.1"/>
</dbReference>
<gene>
    <name evidence="3" type="ORF">OCK74_10095</name>
</gene>
<evidence type="ECO:0000256" key="1">
    <source>
        <dbReference type="SAM" id="Phobius"/>
    </source>
</evidence>
<evidence type="ECO:0000313" key="3">
    <source>
        <dbReference type="EMBL" id="MCU7549467.1"/>
    </source>
</evidence>
<feature type="transmembrane region" description="Helical" evidence="1">
    <location>
        <begin position="118"/>
        <end position="142"/>
    </location>
</feature>
<evidence type="ECO:0000259" key="2">
    <source>
        <dbReference type="Pfam" id="PF06580"/>
    </source>
</evidence>
<sequence length="353" mass="41312">MHTAKIKINDLWFRFLGIPFIAFMSHVIFFNEQHGHEERFSFWEVYLIAVAEALLLWEANRLVIIWFRNKFPELRQSGKRISGLLAGCILVTIIVRYLNIWVYDQTLFWGYLFPPEGYLYNIFVGLLYVVIVAAIYEGIYYFQKWKQLVSETEALKRENLQTQLESLKAQINPHFLFNSLSSLASLIIEDQQKAVTFVNELSFVYRYLLQTNDRNLTTLSKELEFLNHYFHLLKTRFGNSIELTINVDLKYVSCMLPPLTLQLLVENAVKHNSILPDRPLNIHIYNDQAENLVVVNNLQKKSSMVSSDKLGLQNIVSKYKLLHVKNVVILQTEDAFQVVIPLIKNQLYESVDR</sequence>